<organism evidence="2 3">
    <name type="scientific">Oryza rufipogon</name>
    <name type="common">Brownbeard rice</name>
    <name type="synonym">Asian wild rice</name>
    <dbReference type="NCBI Taxonomy" id="4529"/>
    <lineage>
        <taxon>Eukaryota</taxon>
        <taxon>Viridiplantae</taxon>
        <taxon>Streptophyta</taxon>
        <taxon>Embryophyta</taxon>
        <taxon>Tracheophyta</taxon>
        <taxon>Spermatophyta</taxon>
        <taxon>Magnoliopsida</taxon>
        <taxon>Liliopsida</taxon>
        <taxon>Poales</taxon>
        <taxon>Poaceae</taxon>
        <taxon>BOP clade</taxon>
        <taxon>Oryzoideae</taxon>
        <taxon>Oryzeae</taxon>
        <taxon>Oryzinae</taxon>
        <taxon>Oryza</taxon>
    </lineage>
</organism>
<reference evidence="3" key="1">
    <citation type="submission" date="2013-06" db="EMBL/GenBank/DDBJ databases">
        <authorList>
            <person name="Zhao Q."/>
        </authorList>
    </citation>
    <scope>NUCLEOTIDE SEQUENCE</scope>
    <source>
        <strain evidence="3">cv. W1943</strain>
    </source>
</reference>
<reference evidence="2" key="2">
    <citation type="submission" date="2015-06" db="UniProtKB">
        <authorList>
            <consortium name="EnsemblPlants"/>
        </authorList>
    </citation>
    <scope>IDENTIFICATION</scope>
</reference>
<dbReference type="Proteomes" id="UP000008022">
    <property type="component" value="Unassembled WGS sequence"/>
</dbReference>
<evidence type="ECO:0000313" key="2">
    <source>
        <dbReference type="EnsemblPlants" id="ORUFI02G11150.1"/>
    </source>
</evidence>
<proteinExistence type="predicted"/>
<dbReference type="Gramene" id="ORUFI02G11150.1">
    <property type="protein sequence ID" value="ORUFI02G11150.1"/>
    <property type="gene ID" value="ORUFI02G11150"/>
</dbReference>
<feature type="compositionally biased region" description="Basic and acidic residues" evidence="1">
    <location>
        <begin position="48"/>
        <end position="59"/>
    </location>
</feature>
<protein>
    <submittedName>
        <fullName evidence="2">Uncharacterized protein</fullName>
    </submittedName>
</protein>
<keyword evidence="3" id="KW-1185">Reference proteome</keyword>
<dbReference type="EnsemblPlants" id="ORUFI02G11150.1">
    <property type="protein sequence ID" value="ORUFI02G11150.1"/>
    <property type="gene ID" value="ORUFI02G11150"/>
</dbReference>
<accession>A0A0E0NCL8</accession>
<evidence type="ECO:0000256" key="1">
    <source>
        <dbReference type="SAM" id="MobiDB-lite"/>
    </source>
</evidence>
<evidence type="ECO:0000313" key="3">
    <source>
        <dbReference type="Proteomes" id="UP000008022"/>
    </source>
</evidence>
<name>A0A0E0NCL8_ORYRU</name>
<feature type="region of interest" description="Disordered" evidence="1">
    <location>
        <begin position="46"/>
        <end position="81"/>
    </location>
</feature>
<sequence length="81" mass="8879">MEARIWAARRRLHLRGAAWSPAIQRRRGRRSLAAAVLTAAIFAGSRSGDGEAGERREEGGGGGRWSPSVSPWGEQRGRLRQ</sequence>
<dbReference type="HOGENOM" id="CLU_2578035_0_0_1"/>
<dbReference type="AlphaFoldDB" id="A0A0E0NCL8"/>